<proteinExistence type="predicted"/>
<dbReference type="EMBL" id="CACVKT020006449">
    <property type="protein sequence ID" value="CAC5401685.1"/>
    <property type="molecule type" value="Genomic_DNA"/>
</dbReference>
<evidence type="ECO:0000313" key="1">
    <source>
        <dbReference type="EMBL" id="CAC5401685.1"/>
    </source>
</evidence>
<protein>
    <submittedName>
        <fullName evidence="1">Uncharacterized protein</fullName>
    </submittedName>
</protein>
<dbReference type="AlphaFoldDB" id="A0A6J8D0R6"/>
<reference evidence="1 2" key="1">
    <citation type="submission" date="2020-06" db="EMBL/GenBank/DDBJ databases">
        <authorList>
            <person name="Li R."/>
            <person name="Bekaert M."/>
        </authorList>
    </citation>
    <scope>NUCLEOTIDE SEQUENCE [LARGE SCALE GENOMIC DNA]</scope>
    <source>
        <strain evidence="2">wild</strain>
    </source>
</reference>
<name>A0A6J8D0R6_MYTCO</name>
<organism evidence="1 2">
    <name type="scientific">Mytilus coruscus</name>
    <name type="common">Sea mussel</name>
    <dbReference type="NCBI Taxonomy" id="42192"/>
    <lineage>
        <taxon>Eukaryota</taxon>
        <taxon>Metazoa</taxon>
        <taxon>Spiralia</taxon>
        <taxon>Lophotrochozoa</taxon>
        <taxon>Mollusca</taxon>
        <taxon>Bivalvia</taxon>
        <taxon>Autobranchia</taxon>
        <taxon>Pteriomorphia</taxon>
        <taxon>Mytilida</taxon>
        <taxon>Mytiloidea</taxon>
        <taxon>Mytilidae</taxon>
        <taxon>Mytilinae</taxon>
        <taxon>Mytilus</taxon>
    </lineage>
</organism>
<evidence type="ECO:0000313" key="2">
    <source>
        <dbReference type="Proteomes" id="UP000507470"/>
    </source>
</evidence>
<accession>A0A6J8D0R6</accession>
<sequence length="234" mass="27197">MMGCVVTHSFVCRNPELIGEYIRTYIIERYVSFVHKFLERLSILSPTPEKIMKFLNGLTRRGNCLVNLTINSDIIRHCALKYVDAKVLCLIFRTQSSSIKTDKFYQLDDQVLQDKLFSIIEENEIYKTIQEIGNFLYRVGVEEGNYEFVKRFLNSVIKRYNNIENCYKIQYIIDSMTGKGMRTDVVIPLIQFLHDNLIPFGSIKTIIALWEVIIALLYENANDNAPVMAIIEQS</sequence>
<dbReference type="OrthoDB" id="6129928at2759"/>
<dbReference type="Proteomes" id="UP000507470">
    <property type="component" value="Unassembled WGS sequence"/>
</dbReference>
<keyword evidence="2" id="KW-1185">Reference proteome</keyword>
<gene>
    <name evidence="1" type="ORF">MCOR_35746</name>
</gene>